<organism evidence="1">
    <name type="scientific">Erythrolobus australicus</name>
    <dbReference type="NCBI Taxonomy" id="1077150"/>
    <lineage>
        <taxon>Eukaryota</taxon>
        <taxon>Rhodophyta</taxon>
        <taxon>Bangiophyceae</taxon>
        <taxon>Porphyridiales</taxon>
        <taxon>Porphyridiaceae</taxon>
        <taxon>Erythrolobus</taxon>
    </lineage>
</organism>
<sequence length="210" mass="22887">MSGGDSSGELERQLNSAFDDIFAARQSLIKEYEQIICHRFQDVSRSYAKSTVTAMSGILPYILVTPECFLVGLALQYFVPAQTGGTGLSRTEIELLASAAQCEARAFKTLEHLLLTIRQESLSRTTSSKLRVLKPVLGLGEPIANAGYDEAVTKLGGPVVSSGMAAFTMHEFILISNQRHIEKPTAKLCEIFVAAKDGLQGQLDSWLRFG</sequence>
<reference evidence="1" key="1">
    <citation type="submission" date="2021-01" db="EMBL/GenBank/DDBJ databases">
        <authorList>
            <person name="Corre E."/>
            <person name="Pelletier E."/>
            <person name="Niang G."/>
            <person name="Scheremetjew M."/>
            <person name="Finn R."/>
            <person name="Kale V."/>
            <person name="Holt S."/>
            <person name="Cochrane G."/>
            <person name="Meng A."/>
            <person name="Brown T."/>
            <person name="Cohen L."/>
        </authorList>
    </citation>
    <scope>NUCLEOTIDE SEQUENCE</scope>
    <source>
        <strain evidence="1">CCMP3124</strain>
    </source>
</reference>
<name>A0A7S1TL08_9RHOD</name>
<gene>
    <name evidence="1" type="ORF">EAUS1353_LOCUS580</name>
</gene>
<protein>
    <submittedName>
        <fullName evidence="1">Uncharacterized protein</fullName>
    </submittedName>
</protein>
<accession>A0A7S1TL08</accession>
<evidence type="ECO:0000313" key="1">
    <source>
        <dbReference type="EMBL" id="CAD9238850.1"/>
    </source>
</evidence>
<dbReference type="AlphaFoldDB" id="A0A7S1TL08"/>
<proteinExistence type="predicted"/>
<dbReference type="EMBL" id="HBGI01000926">
    <property type="protein sequence ID" value="CAD9238850.1"/>
    <property type="molecule type" value="Transcribed_RNA"/>
</dbReference>